<evidence type="ECO:0000313" key="1">
    <source>
        <dbReference type="EMBL" id="PBK95931.1"/>
    </source>
</evidence>
<protein>
    <recommendedName>
        <fullName evidence="3">GAG-pre-integrase domain-containing protein</fullName>
    </recommendedName>
</protein>
<keyword evidence="2" id="KW-1185">Reference proteome</keyword>
<dbReference type="InParanoid" id="A0A2H3DL26"/>
<feature type="non-terminal residue" evidence="1">
    <location>
        <position position="1"/>
    </location>
</feature>
<gene>
    <name evidence="1" type="ORF">ARMGADRAFT_877295</name>
</gene>
<evidence type="ECO:0000313" key="2">
    <source>
        <dbReference type="Proteomes" id="UP000217790"/>
    </source>
</evidence>
<dbReference type="OrthoDB" id="7691805at2759"/>
<reference evidence="2" key="1">
    <citation type="journal article" date="2017" name="Nat. Ecol. Evol.">
        <title>Genome expansion and lineage-specific genetic innovations in the forest pathogenic fungi Armillaria.</title>
        <authorList>
            <person name="Sipos G."/>
            <person name="Prasanna A.N."/>
            <person name="Walter M.C."/>
            <person name="O'Connor E."/>
            <person name="Balint B."/>
            <person name="Krizsan K."/>
            <person name="Kiss B."/>
            <person name="Hess J."/>
            <person name="Varga T."/>
            <person name="Slot J."/>
            <person name="Riley R."/>
            <person name="Boka B."/>
            <person name="Rigling D."/>
            <person name="Barry K."/>
            <person name="Lee J."/>
            <person name="Mihaltcheva S."/>
            <person name="LaButti K."/>
            <person name="Lipzen A."/>
            <person name="Waldron R."/>
            <person name="Moloney N.M."/>
            <person name="Sperisen C."/>
            <person name="Kredics L."/>
            <person name="Vagvoelgyi C."/>
            <person name="Patrignani A."/>
            <person name="Fitzpatrick D."/>
            <person name="Nagy I."/>
            <person name="Doyle S."/>
            <person name="Anderson J.B."/>
            <person name="Grigoriev I.V."/>
            <person name="Gueldener U."/>
            <person name="Muensterkoetter M."/>
            <person name="Nagy L.G."/>
        </authorList>
    </citation>
    <scope>NUCLEOTIDE SEQUENCE [LARGE SCALE GENOMIC DNA]</scope>
    <source>
        <strain evidence="2">Ar21-2</strain>
    </source>
</reference>
<organism evidence="1 2">
    <name type="scientific">Armillaria gallica</name>
    <name type="common">Bulbous honey fungus</name>
    <name type="synonym">Armillaria bulbosa</name>
    <dbReference type="NCBI Taxonomy" id="47427"/>
    <lineage>
        <taxon>Eukaryota</taxon>
        <taxon>Fungi</taxon>
        <taxon>Dikarya</taxon>
        <taxon>Basidiomycota</taxon>
        <taxon>Agaricomycotina</taxon>
        <taxon>Agaricomycetes</taxon>
        <taxon>Agaricomycetidae</taxon>
        <taxon>Agaricales</taxon>
        <taxon>Marasmiineae</taxon>
        <taxon>Physalacriaceae</taxon>
        <taxon>Armillaria</taxon>
    </lineage>
</organism>
<dbReference type="OMA" id="SASHMDK"/>
<name>A0A2H3DL26_ARMGA</name>
<proteinExistence type="predicted"/>
<feature type="non-terminal residue" evidence="1">
    <location>
        <position position="98"/>
    </location>
</feature>
<evidence type="ECO:0008006" key="3">
    <source>
        <dbReference type="Google" id="ProtNLM"/>
    </source>
</evidence>
<sequence length="98" mass="10578">AAATPQISISQFHRIMGYASHESLKQSICNGEIIAPNINLNSELEFCSACVQAKAVTKPFPKHSDNESAKKYGDKVTGDIWGPAKVKSIGGSSYFTLF</sequence>
<accession>A0A2H3DL26</accession>
<dbReference type="Proteomes" id="UP000217790">
    <property type="component" value="Unassembled WGS sequence"/>
</dbReference>
<dbReference type="EMBL" id="KZ293651">
    <property type="protein sequence ID" value="PBK95931.1"/>
    <property type="molecule type" value="Genomic_DNA"/>
</dbReference>
<dbReference type="AlphaFoldDB" id="A0A2H3DL26"/>
<dbReference type="STRING" id="47427.A0A2H3DL26"/>